<dbReference type="RefSeq" id="WP_350269496.1">
    <property type="nucleotide sequence ID" value="NZ_CP158281.1"/>
</dbReference>
<organism evidence="2">
    <name type="scientific">Brevibacterium koreense</name>
    <dbReference type="NCBI Taxonomy" id="3140787"/>
    <lineage>
        <taxon>Bacteria</taxon>
        <taxon>Bacillati</taxon>
        <taxon>Actinomycetota</taxon>
        <taxon>Actinomycetes</taxon>
        <taxon>Micrococcales</taxon>
        <taxon>Brevibacteriaceae</taxon>
        <taxon>Brevibacterium</taxon>
    </lineage>
</organism>
<reference evidence="2" key="1">
    <citation type="submission" date="2024-06" db="EMBL/GenBank/DDBJ databases">
        <title>Brevibacterium koreense sp. nov., isolated from jogae-jeotgal, a Korean fermented seafood.</title>
        <authorList>
            <person name="Whon T.W."/>
            <person name="Nam S."/>
            <person name="Kim Y."/>
        </authorList>
    </citation>
    <scope>NUCLEOTIDE SEQUENCE</scope>
    <source>
        <strain evidence="2">CBA3109</strain>
    </source>
</reference>
<dbReference type="CDD" id="cd03788">
    <property type="entry name" value="GT20_TPS"/>
    <property type="match status" value="1"/>
</dbReference>
<dbReference type="InterPro" id="IPR001830">
    <property type="entry name" value="Glyco_trans_20"/>
</dbReference>
<dbReference type="EC" id="2.4.1.15" evidence="2"/>
<dbReference type="EMBL" id="CP158281">
    <property type="protein sequence ID" value="XBV88483.1"/>
    <property type="molecule type" value="Genomic_DNA"/>
</dbReference>
<dbReference type="PANTHER" id="PTHR10788">
    <property type="entry name" value="TREHALOSE-6-PHOSPHATE SYNTHASE"/>
    <property type="match status" value="1"/>
</dbReference>
<dbReference type="KEGG" id="bkr:AAFP32_13070"/>
<dbReference type="AlphaFoldDB" id="A0AAU7UJC7"/>
<gene>
    <name evidence="2" type="ORF">AAFP32_13070</name>
</gene>
<dbReference type="Pfam" id="PF00982">
    <property type="entry name" value="Glyco_transf_20"/>
    <property type="match status" value="1"/>
</dbReference>
<proteinExistence type="inferred from homology"/>
<comment type="similarity">
    <text evidence="1">Belongs to the glycosyltransferase 20 family.</text>
</comment>
<dbReference type="GO" id="GO:0003825">
    <property type="term" value="F:alpha,alpha-trehalose-phosphate synthase (UDP-forming) activity"/>
    <property type="evidence" value="ECO:0007669"/>
    <property type="project" value="UniProtKB-EC"/>
</dbReference>
<dbReference type="Gene3D" id="3.40.50.2000">
    <property type="entry name" value="Glycogen Phosphorylase B"/>
    <property type="match status" value="2"/>
</dbReference>
<evidence type="ECO:0000313" key="2">
    <source>
        <dbReference type="EMBL" id="XBV88483.1"/>
    </source>
</evidence>
<name>A0AAU7UJC7_9MICO</name>
<dbReference type="PANTHER" id="PTHR10788:SF106">
    <property type="entry name" value="BCDNA.GH08860"/>
    <property type="match status" value="1"/>
</dbReference>
<dbReference type="GO" id="GO:0005992">
    <property type="term" value="P:trehalose biosynthetic process"/>
    <property type="evidence" value="ECO:0007669"/>
    <property type="project" value="InterPro"/>
</dbReference>
<protein>
    <submittedName>
        <fullName evidence="2">Trehalose-6-phosphate synthase</fullName>
        <ecNumber evidence="2">2.4.1.15</ecNumber>
    </submittedName>
</protein>
<dbReference type="SUPFAM" id="SSF53756">
    <property type="entry name" value="UDP-Glycosyltransferase/glycogen phosphorylase"/>
    <property type="match status" value="1"/>
</dbReference>
<keyword evidence="2" id="KW-0808">Transferase</keyword>
<keyword evidence="2" id="KW-0328">Glycosyltransferase</keyword>
<sequence length="447" mass="49964">MANRLPVDRREGSWEPSPGGLVSALAPVVSAHRGAWIGWAGIHDEDVEPFEFDGMSLFPVALSHDEHHQYYEGFSNATLWPLYHDLIVAPQYHRPWWKAYYAVNSRFAEAVIAVAAHGATVWVHDYHLQLVPDMIRAQRPDVQIGFFNHIPFPPVEQFAQLPWRDSILNGLLSADVIGFQRESDATNFQQSCLRLLGTSCEHRRTKIGVYPISIDVDEVLRATESEAVNEVARRFRSDLGDPATLILGVDRLDYTKGILHRLHAFEELLEDGLLDPKETCFVQIAVPSREGIDAYQDLRDEVERLVGHINGRFGTLDRSVVHYFHRSYSADSTIALYLAADVLLVTSLRDGMNLVAKEFVTARQGRAGALVLSEFAGAADELRQAVLVNPHDITGLKHAIHQAAIIRPEDARARIATMAATVGDYDVHQWARDFLDDLQPATAPADC</sequence>
<accession>A0AAU7UJC7</accession>
<evidence type="ECO:0000256" key="1">
    <source>
        <dbReference type="ARBA" id="ARBA00008799"/>
    </source>
</evidence>